<feature type="binding site" evidence="11">
    <location>
        <position position="465"/>
    </location>
    <ligand>
        <name>Zn(2+)</name>
        <dbReference type="ChEBI" id="CHEBI:29105"/>
        <label>2</label>
    </ligand>
</feature>
<dbReference type="CDD" id="cd17929">
    <property type="entry name" value="DEXHc_priA"/>
    <property type="match status" value="1"/>
</dbReference>
<feature type="binding site" evidence="11">
    <location>
        <position position="481"/>
    </location>
    <ligand>
        <name>Zn(2+)</name>
        <dbReference type="ChEBI" id="CHEBI:29105"/>
        <label>1</label>
    </ligand>
</feature>
<comment type="function">
    <text evidence="11">Initiates the restart of stalled replication forks, which reloads the replicative helicase on sites other than the origin of replication. Recognizes and binds to abandoned replication forks and remodels them to uncover a helicase loading site. Promotes assembly of the primosome at these replication forks.</text>
</comment>
<dbReference type="InterPro" id="IPR005259">
    <property type="entry name" value="PriA"/>
</dbReference>
<evidence type="ECO:0000256" key="5">
    <source>
        <dbReference type="ARBA" id="ARBA00022801"/>
    </source>
</evidence>
<evidence type="ECO:0000256" key="11">
    <source>
        <dbReference type="HAMAP-Rule" id="MF_00983"/>
    </source>
</evidence>
<dbReference type="InterPro" id="IPR041222">
    <property type="entry name" value="PriA_3primeBD"/>
</dbReference>
<evidence type="ECO:0000259" key="13">
    <source>
        <dbReference type="PROSITE" id="PS51194"/>
    </source>
</evidence>
<comment type="cofactor">
    <cofactor evidence="11">
        <name>Zn(2+)</name>
        <dbReference type="ChEBI" id="CHEBI:29105"/>
    </cofactor>
    <text evidence="11">Binds 2 zinc ions per subunit.</text>
</comment>
<evidence type="ECO:0000313" key="15">
    <source>
        <dbReference type="Proteomes" id="UP001595692"/>
    </source>
</evidence>
<comment type="similarity">
    <text evidence="11">Belongs to the helicase family. PriA subfamily.</text>
</comment>
<proteinExistence type="inferred from homology"/>
<dbReference type="EC" id="5.6.2.4" evidence="11"/>
<keyword evidence="6 11" id="KW-0347">Helicase</keyword>
<comment type="catalytic activity">
    <reaction evidence="11">
        <text>ATP + H2O = ADP + phosphate + H(+)</text>
        <dbReference type="Rhea" id="RHEA:13065"/>
        <dbReference type="ChEBI" id="CHEBI:15377"/>
        <dbReference type="ChEBI" id="CHEBI:15378"/>
        <dbReference type="ChEBI" id="CHEBI:30616"/>
        <dbReference type="ChEBI" id="CHEBI:43474"/>
        <dbReference type="ChEBI" id="CHEBI:456216"/>
        <dbReference type="EC" id="5.6.2.4"/>
    </reaction>
</comment>
<dbReference type="InterPro" id="IPR014001">
    <property type="entry name" value="Helicase_ATP-bd"/>
</dbReference>
<dbReference type="Pfam" id="PF00271">
    <property type="entry name" value="Helicase_C"/>
    <property type="match status" value="1"/>
</dbReference>
<evidence type="ECO:0000256" key="7">
    <source>
        <dbReference type="ARBA" id="ARBA00022833"/>
    </source>
</evidence>
<dbReference type="SUPFAM" id="SSF52540">
    <property type="entry name" value="P-loop containing nucleoside triphosphate hydrolases"/>
    <property type="match status" value="1"/>
</dbReference>
<dbReference type="NCBIfam" id="TIGR00595">
    <property type="entry name" value="priA"/>
    <property type="match status" value="1"/>
</dbReference>
<dbReference type="PROSITE" id="PS51192">
    <property type="entry name" value="HELICASE_ATP_BIND_1"/>
    <property type="match status" value="1"/>
</dbReference>
<feature type="binding site" evidence="11">
    <location>
        <position position="468"/>
    </location>
    <ligand>
        <name>Zn(2+)</name>
        <dbReference type="ChEBI" id="CHEBI:29105"/>
        <label>2</label>
    </ligand>
</feature>
<dbReference type="InterPro" id="IPR042115">
    <property type="entry name" value="PriA_3primeBD_sf"/>
</dbReference>
<dbReference type="NCBIfam" id="NF004065">
    <property type="entry name" value="PRK05580.1-1"/>
    <property type="match status" value="1"/>
</dbReference>
<dbReference type="SMART" id="SM00490">
    <property type="entry name" value="HELICc"/>
    <property type="match status" value="1"/>
</dbReference>
<keyword evidence="4 11" id="KW-0547">Nucleotide-binding</keyword>
<keyword evidence="8 11" id="KW-0067">ATP-binding</keyword>
<feature type="domain" description="Helicase C-terminal" evidence="13">
    <location>
        <begin position="473"/>
        <end position="631"/>
    </location>
</feature>
<comment type="catalytic activity">
    <reaction evidence="11">
        <text>Couples ATP hydrolysis with the unwinding of duplex DNA by translocating in the 3'-5' direction.</text>
        <dbReference type="EC" id="5.6.2.4"/>
    </reaction>
</comment>
<keyword evidence="15" id="KW-1185">Reference proteome</keyword>
<dbReference type="Pfam" id="PF17764">
    <property type="entry name" value="PriA_3primeBD"/>
    <property type="match status" value="1"/>
</dbReference>
<organism evidence="14 15">
    <name type="scientific">Pseudaeromonas sharmana</name>
    <dbReference type="NCBI Taxonomy" id="328412"/>
    <lineage>
        <taxon>Bacteria</taxon>
        <taxon>Pseudomonadati</taxon>
        <taxon>Pseudomonadota</taxon>
        <taxon>Gammaproteobacteria</taxon>
        <taxon>Aeromonadales</taxon>
        <taxon>Aeromonadaceae</taxon>
        <taxon>Pseudaeromonas</taxon>
    </lineage>
</organism>
<keyword evidence="10 11" id="KW-0413">Isomerase</keyword>
<dbReference type="PANTHER" id="PTHR30580">
    <property type="entry name" value="PRIMOSOMAL PROTEIN N"/>
    <property type="match status" value="1"/>
</dbReference>
<dbReference type="Proteomes" id="UP001595692">
    <property type="component" value="Unassembled WGS sequence"/>
</dbReference>
<comment type="subunit">
    <text evidence="11">Component of the replication restart primosome.</text>
</comment>
<dbReference type="Pfam" id="PF00270">
    <property type="entry name" value="DEAD"/>
    <property type="match status" value="1"/>
</dbReference>
<dbReference type="RefSeq" id="WP_377151201.1">
    <property type="nucleotide sequence ID" value="NZ_JBHSAF010000003.1"/>
</dbReference>
<keyword evidence="3 11" id="KW-0479">Metal-binding</keyword>
<feature type="domain" description="Helicase ATP-binding" evidence="12">
    <location>
        <begin position="213"/>
        <end position="379"/>
    </location>
</feature>
<feature type="binding site" evidence="11">
    <location>
        <position position="447"/>
    </location>
    <ligand>
        <name>Zn(2+)</name>
        <dbReference type="ChEBI" id="CHEBI:29105"/>
        <label>2</label>
    </ligand>
</feature>
<keyword evidence="9 11" id="KW-0238">DNA-binding</keyword>
<reference evidence="15" key="1">
    <citation type="journal article" date="2019" name="Int. J. Syst. Evol. Microbiol.">
        <title>The Global Catalogue of Microorganisms (GCM) 10K type strain sequencing project: providing services to taxonomists for standard genome sequencing and annotation.</title>
        <authorList>
            <consortium name="The Broad Institute Genomics Platform"/>
            <consortium name="The Broad Institute Genome Sequencing Center for Infectious Disease"/>
            <person name="Wu L."/>
            <person name="Ma J."/>
        </authorList>
    </citation>
    <scope>NUCLEOTIDE SEQUENCE [LARGE SCALE GENOMIC DNA]</scope>
    <source>
        <strain evidence="15">CCUG 54939</strain>
    </source>
</reference>
<evidence type="ECO:0000256" key="6">
    <source>
        <dbReference type="ARBA" id="ARBA00022806"/>
    </source>
</evidence>
<sequence>MTTETELHLLRIALPLPLRRAFDYLAPPPRPAIGSRVRVQFGRQSLLGIVIEHPQQSDISRDRLRVIDSHLDLAPLFPEPLWQLLHWSARYYQHPLGEVIDNALPVLLRQGEPALRRPLESWRLCDGSMPPAIPRAPRQQQAMQLLQDGPLSAAELREQGIDSSVMQRLAEKGLAEKVDLLAMQEDWRDTLLEHADDRHQLNTEQALAVAAINQAQSEFAAFLLEGITGSGKTEVYLQLIAPVLARGEQVLVLVPEIGLTPQTLKRFRRRFAAPVLTLHSAMNDRERLDAWLACRSGDTAILIGTRSALFTPFRKLGLILIDEEHDASFKQQEGFRYHARDLAILRGRLESCPVVLGSATPSLESLHNVGTGKYQRLTLTRRAGGAQPARQEVLDIKHVPLVAGVSPQLQQVMRQHLQAGNQVMLFLNRRGYAQALLCHHCGWIAGCERCDAYYTWHQGSRRLHCHHCDSQRAIPHQCPHCGSHELVGTGIGTEQLESALAELFPQWRTVRIDRDSTRRKGELESHLQGIRDGHYQILIGTQMLAKGHHFPNVTLVGLLDVDGALFSQDFRATERLAQLYTQVAGRAGRASKPGLVVLQTHHPEHLLLQDLVHNGYGHFARTCLDERRALGLPPFSFQALLRAEAVQRERVEHFMLEAAGLMQQLRPLHPGVLCIGPVSALMERRAGKYRMQLLLQAGQRAGLARCLEQWLPPLEGLSSAKLVRWSLDVDPQELF</sequence>
<dbReference type="Pfam" id="PF18319">
    <property type="entry name" value="Zn_ribbon_PriA"/>
    <property type="match status" value="1"/>
</dbReference>
<evidence type="ECO:0000259" key="12">
    <source>
        <dbReference type="PROSITE" id="PS51192"/>
    </source>
</evidence>
<dbReference type="CDD" id="cd18804">
    <property type="entry name" value="SF2_C_priA"/>
    <property type="match status" value="1"/>
</dbReference>
<name>A0ABV8CL96_9GAMM</name>
<keyword evidence="7 11" id="KW-0862">Zinc</keyword>
<dbReference type="PROSITE" id="PS51194">
    <property type="entry name" value="HELICASE_CTER"/>
    <property type="match status" value="1"/>
</dbReference>
<dbReference type="SMART" id="SM00487">
    <property type="entry name" value="DEXDc"/>
    <property type="match status" value="1"/>
</dbReference>
<gene>
    <name evidence="11 14" type="primary">priA</name>
    <name evidence="14" type="ORF">ACFOSS_05835</name>
</gene>
<feature type="binding site" evidence="11">
    <location>
        <position position="438"/>
    </location>
    <ligand>
        <name>Zn(2+)</name>
        <dbReference type="ChEBI" id="CHEBI:29105"/>
        <label>1</label>
    </ligand>
</feature>
<evidence type="ECO:0000256" key="4">
    <source>
        <dbReference type="ARBA" id="ARBA00022741"/>
    </source>
</evidence>
<dbReference type="InterPro" id="IPR027417">
    <property type="entry name" value="P-loop_NTPase"/>
</dbReference>
<evidence type="ECO:0000256" key="10">
    <source>
        <dbReference type="ARBA" id="ARBA00023235"/>
    </source>
</evidence>
<accession>A0ABV8CL96</accession>
<evidence type="ECO:0000256" key="2">
    <source>
        <dbReference type="ARBA" id="ARBA00022705"/>
    </source>
</evidence>
<dbReference type="Gene3D" id="3.40.50.300">
    <property type="entry name" value="P-loop containing nucleotide triphosphate hydrolases"/>
    <property type="match status" value="2"/>
</dbReference>
<protein>
    <recommendedName>
        <fullName evidence="11">Replication restart protein PriA</fullName>
    </recommendedName>
    <alternativeName>
        <fullName evidence="11">ATP-dependent DNA helicase PriA</fullName>
        <ecNumber evidence="11">5.6.2.4</ecNumber>
    </alternativeName>
    <alternativeName>
        <fullName evidence="11">DNA 3'-5' helicase PriA</fullName>
    </alternativeName>
</protein>
<evidence type="ECO:0000256" key="3">
    <source>
        <dbReference type="ARBA" id="ARBA00022723"/>
    </source>
</evidence>
<dbReference type="InterPro" id="IPR041236">
    <property type="entry name" value="PriA_C"/>
</dbReference>
<dbReference type="Gene3D" id="3.40.1440.60">
    <property type="entry name" value="PriA, 3(prime) DNA-binding domain"/>
    <property type="match status" value="1"/>
</dbReference>
<evidence type="ECO:0000256" key="8">
    <source>
        <dbReference type="ARBA" id="ARBA00022840"/>
    </source>
</evidence>
<keyword evidence="1 11" id="KW-0639">Primosome</keyword>
<evidence type="ECO:0000313" key="14">
    <source>
        <dbReference type="EMBL" id="MFC3912985.1"/>
    </source>
</evidence>
<dbReference type="EMBL" id="JBHSAF010000003">
    <property type="protein sequence ID" value="MFC3912985.1"/>
    <property type="molecule type" value="Genomic_DNA"/>
</dbReference>
<keyword evidence="5 11" id="KW-0378">Hydrolase</keyword>
<dbReference type="InterPro" id="IPR011545">
    <property type="entry name" value="DEAD/DEAH_box_helicase_dom"/>
</dbReference>
<comment type="caution">
    <text evidence="14">The sequence shown here is derived from an EMBL/GenBank/DDBJ whole genome shotgun (WGS) entry which is preliminary data.</text>
</comment>
<dbReference type="NCBIfam" id="NF004067">
    <property type="entry name" value="PRK05580.1-4"/>
    <property type="match status" value="1"/>
</dbReference>
<evidence type="ECO:0000256" key="1">
    <source>
        <dbReference type="ARBA" id="ARBA00022515"/>
    </source>
</evidence>
<feature type="binding site" evidence="11">
    <location>
        <position position="450"/>
    </location>
    <ligand>
        <name>Zn(2+)</name>
        <dbReference type="ChEBI" id="CHEBI:29105"/>
        <label>2</label>
    </ligand>
</feature>
<evidence type="ECO:0000256" key="9">
    <source>
        <dbReference type="ARBA" id="ARBA00023125"/>
    </source>
</evidence>
<dbReference type="HAMAP" id="MF_00983">
    <property type="entry name" value="PriA"/>
    <property type="match status" value="1"/>
</dbReference>
<feature type="binding site" evidence="11">
    <location>
        <position position="441"/>
    </location>
    <ligand>
        <name>Zn(2+)</name>
        <dbReference type="ChEBI" id="CHEBI:29105"/>
        <label>1</label>
    </ligand>
</feature>
<dbReference type="InterPro" id="IPR001650">
    <property type="entry name" value="Helicase_C-like"/>
</dbReference>
<dbReference type="GO" id="GO:0016787">
    <property type="term" value="F:hydrolase activity"/>
    <property type="evidence" value="ECO:0007669"/>
    <property type="project" value="UniProtKB-KW"/>
</dbReference>
<feature type="binding site" evidence="11">
    <location>
        <position position="478"/>
    </location>
    <ligand>
        <name>Zn(2+)</name>
        <dbReference type="ChEBI" id="CHEBI:29105"/>
        <label>1</label>
    </ligand>
</feature>
<dbReference type="PANTHER" id="PTHR30580:SF0">
    <property type="entry name" value="PRIMOSOMAL PROTEIN N"/>
    <property type="match status" value="1"/>
</dbReference>
<dbReference type="Pfam" id="PF18074">
    <property type="entry name" value="PriA_C"/>
    <property type="match status" value="1"/>
</dbReference>
<dbReference type="InterPro" id="IPR040498">
    <property type="entry name" value="PriA_CRR"/>
</dbReference>
<keyword evidence="2 11" id="KW-0235">DNA replication</keyword>